<evidence type="ECO:0000313" key="3">
    <source>
        <dbReference type="EMBL" id="ABS02734.1"/>
    </source>
</evidence>
<keyword evidence="4" id="KW-1185">Reference proteome</keyword>
<dbReference type="EMBL" id="CP000750">
    <property type="protein sequence ID" value="ABS02734.1"/>
    <property type="molecule type" value="Genomic_DNA"/>
</dbReference>
<dbReference type="Gene3D" id="3.50.50.60">
    <property type="entry name" value="FAD/NAD(P)-binding domain"/>
    <property type="match status" value="1"/>
</dbReference>
<dbReference type="Proteomes" id="UP000001116">
    <property type="component" value="Chromosome"/>
</dbReference>
<dbReference type="PANTHER" id="PTHR43539">
    <property type="entry name" value="FLAVIN-BINDING MONOOXYGENASE-LIKE PROTEIN (AFU_ORTHOLOGUE AFUA_4G09220)"/>
    <property type="match status" value="1"/>
</dbReference>
<dbReference type="Pfam" id="PF13738">
    <property type="entry name" value="Pyr_redox_3"/>
    <property type="match status" value="1"/>
</dbReference>
<sequence>MPSTEPGLAHTITDCDDRSGDATRAGRAVSPALPAPERRLHAVDVVVVGAGQGGLAAAHFLDRAGLSPGRGYVVLDAGEEPGGAWRHRWPGLRMDRVNGVHDLPGFPLGAVDPAAPAREVVPAYFAEYERRLGWPVLRPVAVEEVRSAGARLLVDSTAGTFAARAVVNATGTWTKPFWPSYPGRDSFRGRQLHTADYRGPEEFLGRHVVVVGGGISAVQHLEDLAGLGIATTWVTRREPDFREDFGVEARRAAVEVVARRVAAGEPPGSVVSATGLPLTPAVAALRESGVLKRHPAFARVVPDGVVWADGSAQEADVLLWATGFRPAVDHLRPLRLRERGGGILVEGTRAVREPRLHLLGYGPSASTIGAGRAAREAVREVLAGR</sequence>
<feature type="region of interest" description="Disordered" evidence="2">
    <location>
        <begin position="1"/>
        <end position="24"/>
    </location>
</feature>
<proteinExistence type="predicted"/>
<dbReference type="PANTHER" id="PTHR43539:SF78">
    <property type="entry name" value="FLAVIN-CONTAINING MONOOXYGENASE"/>
    <property type="match status" value="1"/>
</dbReference>
<dbReference type="PRINTS" id="PR00368">
    <property type="entry name" value="FADPNR"/>
</dbReference>
<dbReference type="PRINTS" id="PR00469">
    <property type="entry name" value="PNDRDTASEII"/>
</dbReference>
<dbReference type="AlphaFoldDB" id="A6W7E5"/>
<dbReference type="OrthoDB" id="178899at2"/>
<dbReference type="KEGG" id="kra:Krad_1246"/>
<dbReference type="STRING" id="266940.Krad_1246"/>
<protein>
    <submittedName>
        <fullName evidence="3">FAD-dependent pyridine nucleotide-disulphide oxidoreductase</fullName>
    </submittedName>
</protein>
<dbReference type="RefSeq" id="WP_012084410.1">
    <property type="nucleotide sequence ID" value="NC_009664.2"/>
</dbReference>
<gene>
    <name evidence="3" type="ordered locus">Krad_1246</name>
</gene>
<keyword evidence="1" id="KW-0560">Oxidoreductase</keyword>
<dbReference type="GO" id="GO:0004497">
    <property type="term" value="F:monooxygenase activity"/>
    <property type="evidence" value="ECO:0007669"/>
    <property type="project" value="TreeGrafter"/>
</dbReference>
<dbReference type="InterPro" id="IPR050982">
    <property type="entry name" value="Auxin_biosynth/cation_transpt"/>
</dbReference>
<evidence type="ECO:0000256" key="2">
    <source>
        <dbReference type="SAM" id="MobiDB-lite"/>
    </source>
</evidence>
<dbReference type="InterPro" id="IPR036188">
    <property type="entry name" value="FAD/NAD-bd_sf"/>
</dbReference>
<dbReference type="SUPFAM" id="SSF51905">
    <property type="entry name" value="FAD/NAD(P)-binding domain"/>
    <property type="match status" value="2"/>
</dbReference>
<dbReference type="GO" id="GO:0050660">
    <property type="term" value="F:flavin adenine dinucleotide binding"/>
    <property type="evidence" value="ECO:0007669"/>
    <property type="project" value="TreeGrafter"/>
</dbReference>
<dbReference type="HOGENOM" id="CLU_006909_1_2_11"/>
<name>A6W7E5_KINRD</name>
<dbReference type="eggNOG" id="COG2072">
    <property type="taxonomic scope" value="Bacteria"/>
</dbReference>
<accession>A6W7E5</accession>
<organism evidence="3 4">
    <name type="scientific">Kineococcus radiotolerans (strain ATCC BAA-149 / DSM 14245 / SRS30216)</name>
    <dbReference type="NCBI Taxonomy" id="266940"/>
    <lineage>
        <taxon>Bacteria</taxon>
        <taxon>Bacillati</taxon>
        <taxon>Actinomycetota</taxon>
        <taxon>Actinomycetes</taxon>
        <taxon>Kineosporiales</taxon>
        <taxon>Kineosporiaceae</taxon>
        <taxon>Kineococcus</taxon>
    </lineage>
</organism>
<reference evidence="4" key="1">
    <citation type="journal article" date="2008" name="PLoS ONE">
        <title>Survival in nuclear waste, extreme resistance, and potential applications gleaned from the genome sequence of Kineococcus radiotolerans SRS30216.</title>
        <authorList>
            <person name="Bagwell C.E."/>
            <person name="Bhat S."/>
            <person name="Hawkins G.M."/>
            <person name="Smith B.W."/>
            <person name="Biswas T."/>
            <person name="Hoover T.R."/>
            <person name="Saunders E."/>
            <person name="Han C.S."/>
            <person name="Tsodikov O.V."/>
            <person name="Shimkets L.J."/>
        </authorList>
    </citation>
    <scope>NUCLEOTIDE SEQUENCE [LARGE SCALE GENOMIC DNA]</scope>
    <source>
        <strain evidence="4">ATCC BAA-149 / DSM 14245 / SRS30216</strain>
    </source>
</reference>
<evidence type="ECO:0000313" key="4">
    <source>
        <dbReference type="Proteomes" id="UP000001116"/>
    </source>
</evidence>
<evidence type="ECO:0000256" key="1">
    <source>
        <dbReference type="ARBA" id="ARBA00023002"/>
    </source>
</evidence>